<evidence type="ECO:0008006" key="3">
    <source>
        <dbReference type="Google" id="ProtNLM"/>
    </source>
</evidence>
<comment type="caution">
    <text evidence="1">The sequence shown here is derived from an EMBL/GenBank/DDBJ whole genome shotgun (WGS) entry which is preliminary data.</text>
</comment>
<evidence type="ECO:0000313" key="1">
    <source>
        <dbReference type="EMBL" id="KAL0062967.1"/>
    </source>
</evidence>
<gene>
    <name evidence="1" type="ORF">AAF712_010098</name>
</gene>
<name>A0ABR2ZRG7_9AGAR</name>
<organism evidence="1 2">
    <name type="scientific">Marasmius tenuissimus</name>
    <dbReference type="NCBI Taxonomy" id="585030"/>
    <lineage>
        <taxon>Eukaryota</taxon>
        <taxon>Fungi</taxon>
        <taxon>Dikarya</taxon>
        <taxon>Basidiomycota</taxon>
        <taxon>Agaricomycotina</taxon>
        <taxon>Agaricomycetes</taxon>
        <taxon>Agaricomycetidae</taxon>
        <taxon>Agaricales</taxon>
        <taxon>Marasmiineae</taxon>
        <taxon>Marasmiaceae</taxon>
        <taxon>Marasmius</taxon>
    </lineage>
</organism>
<keyword evidence="2" id="KW-1185">Reference proteome</keyword>
<protein>
    <recommendedName>
        <fullName evidence="3">Heterokaryon incompatibility domain-containing protein</fullName>
    </recommendedName>
</protein>
<evidence type="ECO:0000313" key="2">
    <source>
        <dbReference type="Proteomes" id="UP001437256"/>
    </source>
</evidence>
<proteinExistence type="predicted"/>
<accession>A0ABR2ZRG7</accession>
<sequence>MTSTIDQTSSVLLSAIAGRKIGLQPETNSSKGLEFDVNGAYPCARPLIPSDLPRPPLAPAVRRHIFRPSPWLGAKHDGYPLLPFQDYLKVRRTSTGSESFDVQEYAALYQSQLTFGLLEAVMEIKLSESMMVATRDGGTVLIDENLPDLLADWRCRIKRLGRSEECRKWFGRVEEALRFAHRFLLMEATRLRSSPFRLANVLWESHCAILLTCAAIGEVLHSSRRIFPPEFPRQSLSWSLIDGFADLNALDMLKNGWCPFVVRIVRGSGICGVSYASTRHPFVREGINDHENCSKQACILNNIDTSTYHNKHTAPCCGCTYIKPPLGSILEYLRAGEIPVVRYDLTVRQLLALPASSTTGYVAISHVWADGLGSTTEVGLPLCQIELLTSKVEETRVGNVFWMDSLCVPAEPELRKKAIRLMAKTYREASATLVFDSGIRHCSASAPLEEKLLAVLSCGWMQRLWTLQEALLARHLIFAFEDRLENIDSLIPVGEDLLDCLLTGLCAEIFRMTKHQRSVDSTTFGIGDLSSSLQWRSTSKSEDETLAIAGLANIDAKELINLPPHERMRTFLLRVRNLPPNIILMSAPKLKEPGFHWAPQTLMQRGGSPMAVLSTYEAICTPAGLLAEYTAVYFEVTEAHINTSWVLSNVTKGTFYEATVVISDNLEETYSCNTLLMMELPGPSNLGVCAAVLVTGADKEEQGDRMVCQYQRRLLLIEVPEFKIRRENPTKVVEARSGRMLTRVT</sequence>
<dbReference type="PANTHER" id="PTHR39596:SF2">
    <property type="entry name" value="HET DOMAIN PROTEIN (AFU_ORTHOLOGUE AFUA_1G17550)-RELATED"/>
    <property type="match status" value="1"/>
</dbReference>
<dbReference type="Proteomes" id="UP001437256">
    <property type="component" value="Unassembled WGS sequence"/>
</dbReference>
<dbReference type="PANTHER" id="PTHR39596">
    <property type="match status" value="1"/>
</dbReference>
<dbReference type="EMBL" id="JBBXMP010000090">
    <property type="protein sequence ID" value="KAL0062967.1"/>
    <property type="molecule type" value="Genomic_DNA"/>
</dbReference>
<reference evidence="1 2" key="1">
    <citation type="submission" date="2024-05" db="EMBL/GenBank/DDBJ databases">
        <title>A draft genome resource for the thread blight pathogen Marasmius tenuissimus strain MS-2.</title>
        <authorList>
            <person name="Yulfo-Soto G.E."/>
            <person name="Baruah I.K."/>
            <person name="Amoako-Attah I."/>
            <person name="Bukari Y."/>
            <person name="Meinhardt L.W."/>
            <person name="Bailey B.A."/>
            <person name="Cohen S.P."/>
        </authorList>
    </citation>
    <scope>NUCLEOTIDE SEQUENCE [LARGE SCALE GENOMIC DNA]</scope>
    <source>
        <strain evidence="1 2">MS-2</strain>
    </source>
</reference>